<reference evidence="1" key="1">
    <citation type="submission" date="2020-07" db="EMBL/GenBank/DDBJ databases">
        <title>Multicomponent nature underlies the extraordinary mechanical properties of spider dragline silk.</title>
        <authorList>
            <person name="Kono N."/>
            <person name="Nakamura H."/>
            <person name="Mori M."/>
            <person name="Yoshida Y."/>
            <person name="Ohtoshi R."/>
            <person name="Malay A.D."/>
            <person name="Moran D.A.P."/>
            <person name="Tomita M."/>
            <person name="Numata K."/>
            <person name="Arakawa K."/>
        </authorList>
    </citation>
    <scope>NUCLEOTIDE SEQUENCE</scope>
</reference>
<comment type="caution">
    <text evidence="1">The sequence shown here is derived from an EMBL/GenBank/DDBJ whole genome shotgun (WGS) entry which is preliminary data.</text>
</comment>
<evidence type="ECO:0000313" key="1">
    <source>
        <dbReference type="EMBL" id="GFQ94567.1"/>
    </source>
</evidence>
<evidence type="ECO:0000313" key="2">
    <source>
        <dbReference type="Proteomes" id="UP000887116"/>
    </source>
</evidence>
<name>A0A8X6G1Y8_TRICU</name>
<gene>
    <name evidence="1" type="ORF">TNCT_544651</name>
</gene>
<dbReference type="EMBL" id="BMAO01014378">
    <property type="protein sequence ID" value="GFQ94567.1"/>
    <property type="molecule type" value="Genomic_DNA"/>
</dbReference>
<dbReference type="AlphaFoldDB" id="A0A8X6G1Y8"/>
<dbReference type="Proteomes" id="UP000887116">
    <property type="component" value="Unassembled WGS sequence"/>
</dbReference>
<sequence length="93" mass="10644">MDANVLSLFKNRSYHGGRVAYKPGSRGRISDELQVVFLRVLGDSEDDQSHVVIYRRPPQPCIEPKKVTPKKNVVPHKKSKVWIAHIFCIISYV</sequence>
<proteinExistence type="predicted"/>
<protein>
    <submittedName>
        <fullName evidence="1">Uncharacterized protein</fullName>
    </submittedName>
</protein>
<keyword evidence="2" id="KW-1185">Reference proteome</keyword>
<accession>A0A8X6G1Y8</accession>
<organism evidence="1 2">
    <name type="scientific">Trichonephila clavata</name>
    <name type="common">Joro spider</name>
    <name type="synonym">Nephila clavata</name>
    <dbReference type="NCBI Taxonomy" id="2740835"/>
    <lineage>
        <taxon>Eukaryota</taxon>
        <taxon>Metazoa</taxon>
        <taxon>Ecdysozoa</taxon>
        <taxon>Arthropoda</taxon>
        <taxon>Chelicerata</taxon>
        <taxon>Arachnida</taxon>
        <taxon>Araneae</taxon>
        <taxon>Araneomorphae</taxon>
        <taxon>Entelegynae</taxon>
        <taxon>Araneoidea</taxon>
        <taxon>Nephilidae</taxon>
        <taxon>Trichonephila</taxon>
    </lineage>
</organism>